<dbReference type="Pfam" id="PF07963">
    <property type="entry name" value="N_methyl"/>
    <property type="match status" value="1"/>
</dbReference>
<protein>
    <submittedName>
        <fullName evidence="4">Type II secretion system protein</fullName>
    </submittedName>
</protein>
<dbReference type="InterPro" id="IPR012902">
    <property type="entry name" value="N_methyl_site"/>
</dbReference>
<feature type="coiled-coil region" evidence="2">
    <location>
        <begin position="32"/>
        <end position="62"/>
    </location>
</feature>
<gene>
    <name evidence="4" type="ORF">E6O51_10000</name>
</gene>
<keyword evidence="2" id="KW-0175">Coiled coil</keyword>
<proteinExistence type="predicted"/>
<dbReference type="SUPFAM" id="SSF54523">
    <property type="entry name" value="Pili subunits"/>
    <property type="match status" value="1"/>
</dbReference>
<keyword evidence="1" id="KW-0488">Methylation</keyword>
<evidence type="ECO:0000313" key="4">
    <source>
        <dbReference type="EMBL" id="THF61784.1"/>
    </source>
</evidence>
<keyword evidence="3" id="KW-0812">Transmembrane</keyword>
<dbReference type="GO" id="GO:0015628">
    <property type="term" value="P:protein secretion by the type II secretion system"/>
    <property type="evidence" value="ECO:0007669"/>
    <property type="project" value="InterPro"/>
</dbReference>
<accession>A0A4S4APY9</accession>
<dbReference type="InterPro" id="IPR045584">
    <property type="entry name" value="Pilin-like"/>
</dbReference>
<keyword evidence="5" id="KW-1185">Reference proteome</keyword>
<dbReference type="GO" id="GO:0015627">
    <property type="term" value="C:type II protein secretion system complex"/>
    <property type="evidence" value="ECO:0007669"/>
    <property type="project" value="InterPro"/>
</dbReference>
<keyword evidence="3" id="KW-1133">Transmembrane helix</keyword>
<keyword evidence="3" id="KW-0472">Membrane</keyword>
<evidence type="ECO:0000256" key="1">
    <source>
        <dbReference type="ARBA" id="ARBA00022481"/>
    </source>
</evidence>
<dbReference type="EMBL" id="SSOD01000006">
    <property type="protein sequence ID" value="THF61784.1"/>
    <property type="molecule type" value="Genomic_DNA"/>
</dbReference>
<dbReference type="PANTHER" id="PTHR30093:SF47">
    <property type="entry name" value="TYPE IV PILUS NON-CORE MINOR PILIN PILE"/>
    <property type="match status" value="1"/>
</dbReference>
<name>A0A4S4APY9_9RHOO</name>
<evidence type="ECO:0000256" key="3">
    <source>
        <dbReference type="SAM" id="Phobius"/>
    </source>
</evidence>
<feature type="transmembrane region" description="Helical" evidence="3">
    <location>
        <begin position="12"/>
        <end position="34"/>
    </location>
</feature>
<comment type="caution">
    <text evidence="4">The sequence shown here is derived from an EMBL/GenBank/DDBJ whole genome shotgun (WGS) entry which is preliminary data.</text>
</comment>
<sequence>MQVRNGFTLIELLVSTAILGVFALLALPAADLAIQRNNEAELRRALREIRQALDAYKQAADEGRIVTAPGSSGYPKHLRDLVDGVEDARSPVRARIHFIRRIPRDPFAPPSLPAEETWGLRSYASPAHSPQPGADVYDVWSRHRGVGLNGVPYREW</sequence>
<dbReference type="NCBIfam" id="TIGR02532">
    <property type="entry name" value="IV_pilin_GFxxxE"/>
    <property type="match status" value="1"/>
</dbReference>
<dbReference type="InterPro" id="IPR000983">
    <property type="entry name" value="Bac_GSPG_pilin"/>
</dbReference>
<dbReference type="PRINTS" id="PR00813">
    <property type="entry name" value="BCTERIALGSPG"/>
</dbReference>
<dbReference type="Proteomes" id="UP000307956">
    <property type="component" value="Unassembled WGS sequence"/>
</dbReference>
<organism evidence="4 5">
    <name type="scientific">Pseudothauera rhizosphaerae</name>
    <dbReference type="NCBI Taxonomy" id="2565932"/>
    <lineage>
        <taxon>Bacteria</taxon>
        <taxon>Pseudomonadati</taxon>
        <taxon>Pseudomonadota</taxon>
        <taxon>Betaproteobacteria</taxon>
        <taxon>Rhodocyclales</taxon>
        <taxon>Zoogloeaceae</taxon>
        <taxon>Pseudothauera</taxon>
    </lineage>
</organism>
<dbReference type="OrthoDB" id="9790526at2"/>
<reference evidence="4 5" key="1">
    <citation type="submission" date="2019-04" db="EMBL/GenBank/DDBJ databases">
        <title>Azoarcus rhizosphaerae sp. nov. isolated from rhizosphere of Ficus religiosa.</title>
        <authorList>
            <person name="Lin S.-Y."/>
            <person name="Hameed A."/>
            <person name="Hsu Y.-H."/>
            <person name="Young C.-C."/>
        </authorList>
    </citation>
    <scope>NUCLEOTIDE SEQUENCE [LARGE SCALE GENOMIC DNA]</scope>
    <source>
        <strain evidence="4 5">CC-YHH848</strain>
    </source>
</reference>
<dbReference type="AlphaFoldDB" id="A0A4S4APY9"/>
<evidence type="ECO:0000256" key="2">
    <source>
        <dbReference type="SAM" id="Coils"/>
    </source>
</evidence>
<dbReference type="RefSeq" id="WP_136384858.1">
    <property type="nucleotide sequence ID" value="NZ_SSOD01000006.1"/>
</dbReference>
<dbReference type="PANTHER" id="PTHR30093">
    <property type="entry name" value="GENERAL SECRETION PATHWAY PROTEIN G"/>
    <property type="match status" value="1"/>
</dbReference>
<evidence type="ECO:0000313" key="5">
    <source>
        <dbReference type="Proteomes" id="UP000307956"/>
    </source>
</evidence>
<dbReference type="Gene3D" id="3.30.700.10">
    <property type="entry name" value="Glycoprotein, Type 4 Pilin"/>
    <property type="match status" value="1"/>
</dbReference>